<name>A0ABR2LTV1_9ASPA</name>
<keyword evidence="1" id="KW-0732">Signal</keyword>
<feature type="signal peptide" evidence="1">
    <location>
        <begin position="1"/>
        <end position="25"/>
    </location>
</feature>
<evidence type="ECO:0000256" key="1">
    <source>
        <dbReference type="SAM" id="SignalP"/>
    </source>
</evidence>
<reference evidence="2 3" key="1">
    <citation type="journal article" date="2022" name="Nat. Plants">
        <title>Genomes of leafy and leafless Platanthera orchids illuminate the evolution of mycoheterotrophy.</title>
        <authorList>
            <person name="Li M.H."/>
            <person name="Liu K.W."/>
            <person name="Li Z."/>
            <person name="Lu H.C."/>
            <person name="Ye Q.L."/>
            <person name="Zhang D."/>
            <person name="Wang J.Y."/>
            <person name="Li Y.F."/>
            <person name="Zhong Z.M."/>
            <person name="Liu X."/>
            <person name="Yu X."/>
            <person name="Liu D.K."/>
            <person name="Tu X.D."/>
            <person name="Liu B."/>
            <person name="Hao Y."/>
            <person name="Liao X.Y."/>
            <person name="Jiang Y.T."/>
            <person name="Sun W.H."/>
            <person name="Chen J."/>
            <person name="Chen Y.Q."/>
            <person name="Ai Y."/>
            <person name="Zhai J.W."/>
            <person name="Wu S.S."/>
            <person name="Zhou Z."/>
            <person name="Hsiao Y.Y."/>
            <person name="Wu W.L."/>
            <person name="Chen Y.Y."/>
            <person name="Lin Y.F."/>
            <person name="Hsu J.L."/>
            <person name="Li C.Y."/>
            <person name="Wang Z.W."/>
            <person name="Zhao X."/>
            <person name="Zhong W.Y."/>
            <person name="Ma X.K."/>
            <person name="Ma L."/>
            <person name="Huang J."/>
            <person name="Chen G.Z."/>
            <person name="Huang M.Z."/>
            <person name="Huang L."/>
            <person name="Peng D.H."/>
            <person name="Luo Y.B."/>
            <person name="Zou S.Q."/>
            <person name="Chen S.P."/>
            <person name="Lan S."/>
            <person name="Tsai W.C."/>
            <person name="Van de Peer Y."/>
            <person name="Liu Z.J."/>
        </authorList>
    </citation>
    <scope>NUCLEOTIDE SEQUENCE [LARGE SCALE GENOMIC DNA]</scope>
    <source>
        <strain evidence="2">Lor288</strain>
    </source>
</reference>
<evidence type="ECO:0000313" key="3">
    <source>
        <dbReference type="Proteomes" id="UP001412067"/>
    </source>
</evidence>
<feature type="chain" id="PRO_5046539628" evidence="1">
    <location>
        <begin position="26"/>
        <end position="109"/>
    </location>
</feature>
<dbReference type="EMBL" id="JBBWWR010000015">
    <property type="protein sequence ID" value="KAK8950296.1"/>
    <property type="molecule type" value="Genomic_DNA"/>
</dbReference>
<evidence type="ECO:0000313" key="2">
    <source>
        <dbReference type="EMBL" id="KAK8950296.1"/>
    </source>
</evidence>
<protein>
    <submittedName>
        <fullName evidence="2">Uncharacterized protein</fullName>
    </submittedName>
</protein>
<gene>
    <name evidence="2" type="ORF">KSP40_PGU002673</name>
</gene>
<accession>A0ABR2LTV1</accession>
<organism evidence="2 3">
    <name type="scientific">Platanthera guangdongensis</name>
    <dbReference type="NCBI Taxonomy" id="2320717"/>
    <lineage>
        <taxon>Eukaryota</taxon>
        <taxon>Viridiplantae</taxon>
        <taxon>Streptophyta</taxon>
        <taxon>Embryophyta</taxon>
        <taxon>Tracheophyta</taxon>
        <taxon>Spermatophyta</taxon>
        <taxon>Magnoliopsida</taxon>
        <taxon>Liliopsida</taxon>
        <taxon>Asparagales</taxon>
        <taxon>Orchidaceae</taxon>
        <taxon>Orchidoideae</taxon>
        <taxon>Orchideae</taxon>
        <taxon>Orchidinae</taxon>
        <taxon>Platanthera</taxon>
    </lineage>
</organism>
<comment type="caution">
    <text evidence="2">The sequence shown here is derived from an EMBL/GenBank/DDBJ whole genome shotgun (WGS) entry which is preliminary data.</text>
</comment>
<keyword evidence="3" id="KW-1185">Reference proteome</keyword>
<sequence length="109" mass="11221">MAARQNSIAIAAAALLSHFCLLASATPGTANFFPAIGILSLCSSATSPPGTTVYAAKASDALWVNGTACGKTYCVGRECIECTLRVKPINCLNCLGPFGSLELEFCGDE</sequence>
<dbReference type="Proteomes" id="UP001412067">
    <property type="component" value="Unassembled WGS sequence"/>
</dbReference>
<proteinExistence type="predicted"/>